<dbReference type="Proteomes" id="UP000778523">
    <property type="component" value="Unassembled WGS sequence"/>
</dbReference>
<feature type="chain" id="PRO_5045814712" evidence="1">
    <location>
        <begin position="20"/>
        <end position="179"/>
    </location>
</feature>
<name>A0ABX2ICB4_9RHOO</name>
<evidence type="ECO:0000256" key="1">
    <source>
        <dbReference type="SAM" id="SignalP"/>
    </source>
</evidence>
<protein>
    <submittedName>
        <fullName evidence="2">DUF2796 domain-containing protein</fullName>
    </submittedName>
</protein>
<accession>A0ABX2ICB4</accession>
<reference evidence="2 3" key="1">
    <citation type="submission" date="2020-06" db="EMBL/GenBank/DDBJ databases">
        <title>Draft genome of Uliginosibacterium sp. IMCC34675.</title>
        <authorList>
            <person name="Song J."/>
        </authorList>
    </citation>
    <scope>NUCLEOTIDE SEQUENCE [LARGE SCALE GENOMIC DNA]</scope>
    <source>
        <strain evidence="2 3">IMCC34675</strain>
    </source>
</reference>
<gene>
    <name evidence="2" type="ORF">HJ583_003885</name>
</gene>
<evidence type="ECO:0000313" key="2">
    <source>
        <dbReference type="EMBL" id="NSL54155.1"/>
    </source>
</evidence>
<sequence>MRKPVALILLLLSSAAAQAAEGHSHGVGHLNASLEGDVFSVELELPLESLLGFEREPKSAQDLARVRELATLLRSGDSLLLPSPAAGCALTGVRLASAAIPPELLGEKATPAAAGASEQEHADLDAHYRFKCARPAELKRLEVAFFDTFKRLRVIEARLVTSKVQRAARLTGSSRGLVW</sequence>
<keyword evidence="3" id="KW-1185">Reference proteome</keyword>
<dbReference type="RefSeq" id="WP_170020635.1">
    <property type="nucleotide sequence ID" value="NZ_JABCSC020000001.1"/>
</dbReference>
<dbReference type="InterPro" id="IPR021253">
    <property type="entry name" value="ZrgA-like"/>
</dbReference>
<feature type="signal peptide" evidence="1">
    <location>
        <begin position="1"/>
        <end position="19"/>
    </location>
</feature>
<organism evidence="2 3">
    <name type="scientific">Uliginosibacterium aquaticum</name>
    <dbReference type="NCBI Taxonomy" id="2731212"/>
    <lineage>
        <taxon>Bacteria</taxon>
        <taxon>Pseudomonadati</taxon>
        <taxon>Pseudomonadota</taxon>
        <taxon>Betaproteobacteria</taxon>
        <taxon>Rhodocyclales</taxon>
        <taxon>Zoogloeaceae</taxon>
        <taxon>Uliginosibacterium</taxon>
    </lineage>
</organism>
<dbReference type="Pfam" id="PF10986">
    <property type="entry name" value="ZrgA"/>
    <property type="match status" value="1"/>
</dbReference>
<dbReference type="EMBL" id="JABCSC020000001">
    <property type="protein sequence ID" value="NSL54155.1"/>
    <property type="molecule type" value="Genomic_DNA"/>
</dbReference>
<keyword evidence="1" id="KW-0732">Signal</keyword>
<proteinExistence type="predicted"/>
<comment type="caution">
    <text evidence="2">The sequence shown here is derived from an EMBL/GenBank/DDBJ whole genome shotgun (WGS) entry which is preliminary data.</text>
</comment>
<evidence type="ECO:0000313" key="3">
    <source>
        <dbReference type="Proteomes" id="UP000778523"/>
    </source>
</evidence>